<reference evidence="1" key="1">
    <citation type="submission" date="2023-04" db="EMBL/GenBank/DDBJ databases">
        <title>A chromosome-level genome assembly of the parasitoid wasp Eretmocerus hayati.</title>
        <authorList>
            <person name="Zhong Y."/>
            <person name="Liu S."/>
            <person name="Liu Y."/>
        </authorList>
    </citation>
    <scope>NUCLEOTIDE SEQUENCE</scope>
    <source>
        <strain evidence="1">ZJU_SS_LIU_2023</strain>
    </source>
</reference>
<organism evidence="1 2">
    <name type="scientific">Eretmocerus hayati</name>
    <dbReference type="NCBI Taxonomy" id="131215"/>
    <lineage>
        <taxon>Eukaryota</taxon>
        <taxon>Metazoa</taxon>
        <taxon>Ecdysozoa</taxon>
        <taxon>Arthropoda</taxon>
        <taxon>Hexapoda</taxon>
        <taxon>Insecta</taxon>
        <taxon>Pterygota</taxon>
        <taxon>Neoptera</taxon>
        <taxon>Endopterygota</taxon>
        <taxon>Hymenoptera</taxon>
        <taxon>Apocrita</taxon>
        <taxon>Proctotrupomorpha</taxon>
        <taxon>Chalcidoidea</taxon>
        <taxon>Aphelinidae</taxon>
        <taxon>Aphelininae</taxon>
        <taxon>Eretmocerus</taxon>
    </lineage>
</organism>
<gene>
    <name evidence="1" type="ORF">QAD02_005147</name>
</gene>
<protein>
    <submittedName>
        <fullName evidence="1">Uncharacterized protein</fullName>
    </submittedName>
</protein>
<evidence type="ECO:0000313" key="2">
    <source>
        <dbReference type="Proteomes" id="UP001239111"/>
    </source>
</evidence>
<sequence>MSELQQIMTLFQLLRWIVTKLYTIAKLTIGIYLDFEQNESHTKVIESIMREYSVENMLELCSDIIGAFKKDWEKISTAVYARDFDEYIVNGTFFEIAIFKRMFLEQCYALDLNPYPLDKKVTCSHVTSAHEMCPSLTPGNTCPVYFPCEKIFCEDLEEPTKVCKRNVPEGREYYYHLSSNEEDSRDCEDGSYWVHYKEWRDDNTACTPCKCICEKQDESSSKSYYYSTELSIANTANNMVVTGAKLEIINNTLVIVQQHGRLCPNGIICPNTTSWLSPKLVQKEKISLEEMNIVDLTRIVLGKDQVITGLSFQKGFGDPSIGHRIRLKVNANVFDFESGTLRDEQGLYFSESGASEVEPAEVISSSRQSSNIIIRDKFVKFTVSGGKTGGRITLPLIDARNVEPDPPTPLSGAGLYLRRKEDGSLIGLEMMTYNTKYLLFGKK</sequence>
<name>A0ACC2NRI0_9HYME</name>
<proteinExistence type="predicted"/>
<accession>A0ACC2NRI0</accession>
<dbReference type="Proteomes" id="UP001239111">
    <property type="component" value="Chromosome 3"/>
</dbReference>
<dbReference type="EMBL" id="CM056743">
    <property type="protein sequence ID" value="KAJ8673885.1"/>
    <property type="molecule type" value="Genomic_DNA"/>
</dbReference>
<keyword evidence="2" id="KW-1185">Reference proteome</keyword>
<evidence type="ECO:0000313" key="1">
    <source>
        <dbReference type="EMBL" id="KAJ8673885.1"/>
    </source>
</evidence>
<comment type="caution">
    <text evidence="1">The sequence shown here is derived from an EMBL/GenBank/DDBJ whole genome shotgun (WGS) entry which is preliminary data.</text>
</comment>